<protein>
    <submittedName>
        <fullName evidence="1">Uncharacterized protein</fullName>
    </submittedName>
</protein>
<accession>A0ABV0UVI5</accession>
<dbReference type="Proteomes" id="UP001482620">
    <property type="component" value="Unassembled WGS sequence"/>
</dbReference>
<name>A0ABV0UVI5_9TELE</name>
<dbReference type="EMBL" id="JAHRIQ010082159">
    <property type="protein sequence ID" value="MEQ2247837.1"/>
    <property type="molecule type" value="Genomic_DNA"/>
</dbReference>
<gene>
    <name evidence="1" type="ORF">ILYODFUR_013186</name>
</gene>
<comment type="caution">
    <text evidence="1">The sequence shown here is derived from an EMBL/GenBank/DDBJ whole genome shotgun (WGS) entry which is preliminary data.</text>
</comment>
<proteinExistence type="predicted"/>
<keyword evidence="2" id="KW-1185">Reference proteome</keyword>
<sequence>MTSIVVLANEILPHTMKLTPPCFIIGIVCSGLCGSHTMCFASWPISCISVLSDQDTFSNMFALSTRVGQTSIGTSYGFLLTVTFRLSREIPLTELLISAAPPVTIDSWLLSN</sequence>
<reference evidence="1 2" key="1">
    <citation type="submission" date="2021-06" db="EMBL/GenBank/DDBJ databases">
        <authorList>
            <person name="Palmer J.M."/>
        </authorList>
    </citation>
    <scope>NUCLEOTIDE SEQUENCE [LARGE SCALE GENOMIC DNA]</scope>
    <source>
        <strain evidence="2">if_2019</strain>
        <tissue evidence="1">Muscle</tissue>
    </source>
</reference>
<organism evidence="1 2">
    <name type="scientific">Ilyodon furcidens</name>
    <name type="common">goldbreast splitfin</name>
    <dbReference type="NCBI Taxonomy" id="33524"/>
    <lineage>
        <taxon>Eukaryota</taxon>
        <taxon>Metazoa</taxon>
        <taxon>Chordata</taxon>
        <taxon>Craniata</taxon>
        <taxon>Vertebrata</taxon>
        <taxon>Euteleostomi</taxon>
        <taxon>Actinopterygii</taxon>
        <taxon>Neopterygii</taxon>
        <taxon>Teleostei</taxon>
        <taxon>Neoteleostei</taxon>
        <taxon>Acanthomorphata</taxon>
        <taxon>Ovalentaria</taxon>
        <taxon>Atherinomorphae</taxon>
        <taxon>Cyprinodontiformes</taxon>
        <taxon>Goodeidae</taxon>
        <taxon>Ilyodon</taxon>
    </lineage>
</organism>
<evidence type="ECO:0000313" key="1">
    <source>
        <dbReference type="EMBL" id="MEQ2247837.1"/>
    </source>
</evidence>
<evidence type="ECO:0000313" key="2">
    <source>
        <dbReference type="Proteomes" id="UP001482620"/>
    </source>
</evidence>